<comment type="similarity">
    <text evidence="3">Belongs to the SOWAH family.</text>
</comment>
<dbReference type="PANTHER" id="PTHR14491">
    <property type="entry name" value="SOSONDOWAH, ISOFORM G"/>
    <property type="match status" value="1"/>
</dbReference>
<dbReference type="Gene3D" id="1.25.40.20">
    <property type="entry name" value="Ankyrin repeat-containing domain"/>
    <property type="match status" value="1"/>
</dbReference>
<dbReference type="InterPro" id="IPR058889">
    <property type="entry name" value="WHD_SOWAHA-C"/>
</dbReference>
<dbReference type="InterPro" id="IPR036770">
    <property type="entry name" value="Ankyrin_rpt-contain_sf"/>
</dbReference>
<evidence type="ECO:0000256" key="4">
    <source>
        <dbReference type="PROSITE-ProRule" id="PRU00023"/>
    </source>
</evidence>
<dbReference type="SUPFAM" id="SSF48403">
    <property type="entry name" value="Ankyrin repeat"/>
    <property type="match status" value="1"/>
</dbReference>
<comment type="caution">
    <text evidence="7">The sequence shown here is derived from an EMBL/GenBank/DDBJ whole genome shotgun (WGS) entry which is preliminary data.</text>
</comment>
<dbReference type="PANTHER" id="PTHR14491:SF2">
    <property type="entry name" value="ANKYRIN REPEAT DOMAIN-CONTAINING PROTEIN SOWAHA"/>
    <property type="match status" value="1"/>
</dbReference>
<dbReference type="InterPro" id="IPR002110">
    <property type="entry name" value="Ankyrin_rpt"/>
</dbReference>
<feature type="domain" description="SOWAHA-C winged helix-turn-helix" evidence="6">
    <location>
        <begin position="67"/>
        <end position="150"/>
    </location>
</feature>
<protein>
    <submittedName>
        <fullName evidence="7">Ankyrin repeat domain-containing protein SOWAHA-like</fullName>
    </submittedName>
</protein>
<dbReference type="PROSITE" id="PS50297">
    <property type="entry name" value="ANK_REP_REGION"/>
    <property type="match status" value="1"/>
</dbReference>
<feature type="repeat" description="ANK" evidence="4">
    <location>
        <begin position="455"/>
        <end position="488"/>
    </location>
</feature>
<dbReference type="PROSITE" id="PS50088">
    <property type="entry name" value="ANK_REPEAT"/>
    <property type="match status" value="2"/>
</dbReference>
<dbReference type="SMART" id="SM00248">
    <property type="entry name" value="ANK"/>
    <property type="match status" value="2"/>
</dbReference>
<keyword evidence="2 4" id="KW-0040">ANK repeat</keyword>
<feature type="compositionally biased region" description="Basic and acidic residues" evidence="5">
    <location>
        <begin position="326"/>
        <end position="340"/>
    </location>
</feature>
<name>A0A0N8JW31_SCLFO</name>
<feature type="region of interest" description="Disordered" evidence="5">
    <location>
        <begin position="324"/>
        <end position="375"/>
    </location>
</feature>
<dbReference type="EMBL" id="JARO02011570">
    <property type="protein sequence ID" value="KPP59801.1"/>
    <property type="molecule type" value="Genomic_DNA"/>
</dbReference>
<dbReference type="Pfam" id="PF25877">
    <property type="entry name" value="WHD_SOWAH"/>
    <property type="match status" value="1"/>
</dbReference>
<evidence type="ECO:0000256" key="5">
    <source>
        <dbReference type="SAM" id="MobiDB-lite"/>
    </source>
</evidence>
<feature type="region of interest" description="Disordered" evidence="5">
    <location>
        <begin position="1"/>
        <end position="44"/>
    </location>
</feature>
<feature type="compositionally biased region" description="Basic and acidic residues" evidence="5">
    <location>
        <begin position="30"/>
        <end position="41"/>
    </location>
</feature>
<feature type="region of interest" description="Disordered" evidence="5">
    <location>
        <begin position="142"/>
        <end position="230"/>
    </location>
</feature>
<dbReference type="Pfam" id="PF12796">
    <property type="entry name" value="Ank_2"/>
    <property type="match status" value="1"/>
</dbReference>
<proteinExistence type="inferred from homology"/>
<gene>
    <name evidence="7" type="ORF">Z043_122247</name>
</gene>
<evidence type="ECO:0000259" key="6">
    <source>
        <dbReference type="Pfam" id="PF25877"/>
    </source>
</evidence>
<organism evidence="7 8">
    <name type="scientific">Scleropages formosus</name>
    <name type="common">Asian bonytongue</name>
    <name type="synonym">Osteoglossum formosum</name>
    <dbReference type="NCBI Taxonomy" id="113540"/>
    <lineage>
        <taxon>Eukaryota</taxon>
        <taxon>Metazoa</taxon>
        <taxon>Chordata</taxon>
        <taxon>Craniata</taxon>
        <taxon>Vertebrata</taxon>
        <taxon>Euteleostomi</taxon>
        <taxon>Actinopterygii</taxon>
        <taxon>Neopterygii</taxon>
        <taxon>Teleostei</taxon>
        <taxon>Osteoglossocephala</taxon>
        <taxon>Osteoglossomorpha</taxon>
        <taxon>Osteoglossiformes</taxon>
        <taxon>Osteoglossidae</taxon>
        <taxon>Scleropages</taxon>
    </lineage>
</organism>
<feature type="repeat" description="ANK" evidence="4">
    <location>
        <begin position="416"/>
        <end position="452"/>
    </location>
</feature>
<evidence type="ECO:0000256" key="2">
    <source>
        <dbReference type="ARBA" id="ARBA00023043"/>
    </source>
</evidence>
<keyword evidence="1" id="KW-0677">Repeat</keyword>
<dbReference type="Proteomes" id="UP000034805">
    <property type="component" value="Unassembled WGS sequence"/>
</dbReference>
<accession>A0A0N8JW31</accession>
<feature type="compositionally biased region" description="Polar residues" evidence="5">
    <location>
        <begin position="195"/>
        <end position="208"/>
    </location>
</feature>
<evidence type="ECO:0000313" key="7">
    <source>
        <dbReference type="EMBL" id="KPP59801.1"/>
    </source>
</evidence>
<feature type="compositionally biased region" description="Basic and acidic residues" evidence="5">
    <location>
        <begin position="142"/>
        <end position="158"/>
    </location>
</feature>
<feature type="compositionally biased region" description="Basic and acidic residues" evidence="5">
    <location>
        <begin position="170"/>
        <end position="189"/>
    </location>
</feature>
<evidence type="ECO:0000256" key="1">
    <source>
        <dbReference type="ARBA" id="ARBA00022737"/>
    </source>
</evidence>
<evidence type="ECO:0000256" key="3">
    <source>
        <dbReference type="ARBA" id="ARBA00038122"/>
    </source>
</evidence>
<dbReference type="AlphaFoldDB" id="A0A0N8JW31"/>
<evidence type="ECO:0000313" key="8">
    <source>
        <dbReference type="Proteomes" id="UP000034805"/>
    </source>
</evidence>
<sequence length="583" mass="65835">MLSQPSPRPGNRRYCAHIDRTSPRTRSAKKRADEYTQEETRTRRRPVTSERFLLPSVFLTRADTMAFTQEHVLNFLLDRGGRAKNSELLNSFKERINCDDPAKRKQNRELFKTFVNNVAVVKDIEGAKYVVIKKKHEHLISGKVDSRAQQREQKKNAEAPESLCSPGYDLEGRGHEKGKTLKPDIDHHLPAPSVKSDSSNISSRNTATGFPLQTDRTGDLTPKNAQTHKEDRLPKYTWEEPSVAQDCSPSGEERTGKTRPAFPLAAVKSQLEMQSGQLHIKQEKLQPMMPKAEIQKTTQKPCALPLRFPLPEIKIEVVDSLPKNNDLSKDTTNHDIERSPRTKRRQLEGIAGSSSPQLRRAFKTTKPGEELKFPDTIPLEPAEHEWLVRSAAGHWSQVHGLVLQDSLLAKKKDFMSGFTALHWAAKSGNNDMVCKIIEIAKRGGIKVDVNTKSYGGYTPLHIAAIHNQKSVMMLLVQDFAANVHVRDNSGKKPYHYLPVEASPDLRQLLGGPVIPHQGTFKEKLEEDLLPELPKGFNTLSRLFQPHGGHRRKHKSLTGLYSLTEDMEEESAVRRIRPVSDVFF</sequence>
<reference evidence="7 8" key="1">
    <citation type="submission" date="2015-08" db="EMBL/GenBank/DDBJ databases">
        <title>The genome of the Asian arowana (Scleropages formosus).</title>
        <authorList>
            <person name="Tan M.H."/>
            <person name="Gan H.M."/>
            <person name="Croft L.J."/>
            <person name="Austin C.M."/>
        </authorList>
    </citation>
    <scope>NUCLEOTIDE SEQUENCE [LARGE SCALE GENOMIC DNA]</scope>
    <source>
        <strain evidence="7">Aro1</strain>
    </source>
</reference>